<evidence type="ECO:0000256" key="2">
    <source>
        <dbReference type="ARBA" id="ARBA00001089"/>
    </source>
</evidence>
<dbReference type="PANTHER" id="PTHR43199">
    <property type="entry name" value="GLUTATHIONE HYDROLASE"/>
    <property type="match status" value="1"/>
</dbReference>
<feature type="active site" description="Nucleophile" evidence="9">
    <location>
        <position position="340"/>
    </location>
</feature>
<dbReference type="EC" id="2.3.2.2" evidence="11"/>
<feature type="binding site" evidence="10">
    <location>
        <position position="433"/>
    </location>
    <ligand>
        <name>L-glutamate</name>
        <dbReference type="ChEBI" id="CHEBI:29985"/>
    </ligand>
</feature>
<organism evidence="12 13">
    <name type="scientific">Flavilitoribacter nigricans (strain ATCC 23147 / DSM 23189 / NBRC 102662 / NCIMB 1420 / SS-2)</name>
    <name type="common">Lewinella nigricans</name>
    <dbReference type="NCBI Taxonomy" id="1122177"/>
    <lineage>
        <taxon>Bacteria</taxon>
        <taxon>Pseudomonadati</taxon>
        <taxon>Bacteroidota</taxon>
        <taxon>Saprospiria</taxon>
        <taxon>Saprospirales</taxon>
        <taxon>Lewinellaceae</taxon>
        <taxon>Flavilitoribacter</taxon>
    </lineage>
</organism>
<dbReference type="InterPro" id="IPR000101">
    <property type="entry name" value="GGT_peptidase"/>
</dbReference>
<evidence type="ECO:0000256" key="1">
    <source>
        <dbReference type="ARBA" id="ARBA00001049"/>
    </source>
</evidence>
<keyword evidence="13" id="KW-1185">Reference proteome</keyword>
<dbReference type="GO" id="GO:0103068">
    <property type="term" value="F:leukotriene C4 gamma-glutamyl transferase activity"/>
    <property type="evidence" value="ECO:0007669"/>
    <property type="project" value="UniProtKB-EC"/>
</dbReference>
<feature type="binding site" evidence="10">
    <location>
        <begin position="358"/>
        <end position="360"/>
    </location>
    <ligand>
        <name>L-glutamate</name>
        <dbReference type="ChEBI" id="CHEBI:29985"/>
    </ligand>
</feature>
<dbReference type="InterPro" id="IPR043137">
    <property type="entry name" value="GGT_ssub_C"/>
</dbReference>
<evidence type="ECO:0000313" key="12">
    <source>
        <dbReference type="EMBL" id="PHN05393.1"/>
    </source>
</evidence>
<evidence type="ECO:0000256" key="6">
    <source>
        <dbReference type="ARBA" id="ARBA00023145"/>
    </source>
</evidence>
<keyword evidence="4 11" id="KW-0808">Transferase</keyword>
<dbReference type="GO" id="GO:0036374">
    <property type="term" value="F:glutathione hydrolase activity"/>
    <property type="evidence" value="ECO:0007669"/>
    <property type="project" value="UniProtKB-UniRule"/>
</dbReference>
<evidence type="ECO:0000256" key="4">
    <source>
        <dbReference type="ARBA" id="ARBA00022679"/>
    </source>
</evidence>
<comment type="pathway">
    <text evidence="11">Sulfur metabolism; glutathione metabolism.</text>
</comment>
<dbReference type="PROSITE" id="PS00462">
    <property type="entry name" value="G_GLU_TRANSPEPTIDASE"/>
    <property type="match status" value="1"/>
</dbReference>
<dbReference type="GO" id="GO:0006751">
    <property type="term" value="P:glutathione catabolic process"/>
    <property type="evidence" value="ECO:0007669"/>
    <property type="project" value="UniProtKB-UniRule"/>
</dbReference>
<evidence type="ECO:0000256" key="7">
    <source>
        <dbReference type="ARBA" id="ARBA00023315"/>
    </source>
</evidence>
<reference evidence="12 13" key="1">
    <citation type="submission" date="2017-10" db="EMBL/GenBank/DDBJ databases">
        <title>The draft genome sequence of Lewinella nigricans NBRC 102662.</title>
        <authorList>
            <person name="Wang K."/>
        </authorList>
    </citation>
    <scope>NUCLEOTIDE SEQUENCE [LARGE SCALE GENOMIC DNA]</scope>
    <source>
        <strain evidence="12 13">NBRC 102662</strain>
    </source>
</reference>
<dbReference type="NCBIfam" id="TIGR00066">
    <property type="entry name" value="g_glut_trans"/>
    <property type="match status" value="1"/>
</dbReference>
<comment type="catalytic activity">
    <reaction evidence="8 11">
        <text>an N-terminal (5-L-glutamyl)-[peptide] + an alpha-amino acid = 5-L-glutamyl amino acid + an N-terminal L-alpha-aminoacyl-[peptide]</text>
        <dbReference type="Rhea" id="RHEA:23904"/>
        <dbReference type="Rhea" id="RHEA-COMP:9780"/>
        <dbReference type="Rhea" id="RHEA-COMP:9795"/>
        <dbReference type="ChEBI" id="CHEBI:77644"/>
        <dbReference type="ChEBI" id="CHEBI:78597"/>
        <dbReference type="ChEBI" id="CHEBI:78599"/>
        <dbReference type="ChEBI" id="CHEBI:78608"/>
        <dbReference type="EC" id="2.3.2.2"/>
    </reaction>
</comment>
<dbReference type="InterPro" id="IPR029055">
    <property type="entry name" value="Ntn_hydrolases_N"/>
</dbReference>
<dbReference type="EMBL" id="PDUD01000022">
    <property type="protein sequence ID" value="PHN05393.1"/>
    <property type="molecule type" value="Genomic_DNA"/>
</dbReference>
<feature type="binding site" evidence="10">
    <location>
        <position position="65"/>
    </location>
    <ligand>
        <name>L-glutamate</name>
        <dbReference type="ChEBI" id="CHEBI:29985"/>
    </ligand>
</feature>
<comment type="similarity">
    <text evidence="3 11">Belongs to the gamma-glutamyltransferase family.</text>
</comment>
<dbReference type="InterPro" id="IPR051792">
    <property type="entry name" value="GGT_bact"/>
</dbReference>
<accession>A0A2D0NCA0</accession>
<gene>
    <name evidence="12" type="primary">ggt</name>
    <name evidence="12" type="ORF">CRP01_17105</name>
</gene>
<evidence type="ECO:0000313" key="13">
    <source>
        <dbReference type="Proteomes" id="UP000223913"/>
    </source>
</evidence>
<dbReference type="EC" id="3.4.19.13" evidence="11"/>
<comment type="catalytic activity">
    <reaction evidence="1 11">
        <text>an S-substituted glutathione + H2O = an S-substituted L-cysteinylglycine + L-glutamate</text>
        <dbReference type="Rhea" id="RHEA:59468"/>
        <dbReference type="ChEBI" id="CHEBI:15377"/>
        <dbReference type="ChEBI" id="CHEBI:29985"/>
        <dbReference type="ChEBI" id="CHEBI:90779"/>
        <dbReference type="ChEBI" id="CHEBI:143103"/>
        <dbReference type="EC" id="3.4.19.13"/>
    </reaction>
</comment>
<comment type="caution">
    <text evidence="12">The sequence shown here is derived from an EMBL/GenBank/DDBJ whole genome shotgun (WGS) entry which is preliminary data.</text>
</comment>
<feature type="binding site" evidence="10">
    <location>
        <begin position="411"/>
        <end position="412"/>
    </location>
    <ligand>
        <name>L-glutamate</name>
        <dbReference type="ChEBI" id="CHEBI:29985"/>
    </ligand>
</feature>
<dbReference type="PRINTS" id="PR01210">
    <property type="entry name" value="GGTRANSPTASE"/>
</dbReference>
<dbReference type="PANTHER" id="PTHR43199:SF1">
    <property type="entry name" value="GLUTATHIONE HYDROLASE PROENZYME"/>
    <property type="match status" value="1"/>
</dbReference>
<dbReference type="AlphaFoldDB" id="A0A2D0NCA0"/>
<keyword evidence="6 11" id="KW-0865">Zymogen</keyword>
<comment type="subunit">
    <text evidence="11">This enzyme consists of two polypeptide chains, which are synthesized in precursor form from a single polypeptide.</text>
</comment>
<comment type="catalytic activity">
    <reaction evidence="2 11">
        <text>glutathione + H2O = L-cysteinylglycine + L-glutamate</text>
        <dbReference type="Rhea" id="RHEA:28807"/>
        <dbReference type="ChEBI" id="CHEBI:15377"/>
        <dbReference type="ChEBI" id="CHEBI:29985"/>
        <dbReference type="ChEBI" id="CHEBI:57925"/>
        <dbReference type="ChEBI" id="CHEBI:61694"/>
        <dbReference type="EC" id="3.4.19.13"/>
    </reaction>
</comment>
<dbReference type="UniPathway" id="UPA00204"/>
<protein>
    <recommendedName>
        <fullName evidence="11">Glutathione hydrolase proenzyme</fullName>
        <ecNumber evidence="11">2.3.2.2</ecNumber>
        <ecNumber evidence="11">3.4.19.13</ecNumber>
    </recommendedName>
    <component>
        <recommendedName>
            <fullName evidence="11">Glutathione hydrolase large chain</fullName>
        </recommendedName>
    </component>
    <component>
        <recommendedName>
            <fullName evidence="11">Glutathione hydrolase small chain</fullName>
        </recommendedName>
    </component>
</protein>
<feature type="binding site" evidence="10">
    <location>
        <position position="382"/>
    </location>
    <ligand>
        <name>L-glutamate</name>
        <dbReference type="ChEBI" id="CHEBI:29985"/>
    </ligand>
</feature>
<sequence length="530" mass="57656">MVVSPHPLSTQVGIDVLRQGGNAVDATIALQFAMAVVYPRAGNIGGGGFMVIRQSDGQTASLDYREKAPAAANRNMYLDSLENVIDGLSTSGHLAAGVPGTVAGMFAAHQQYGKLPIAQLIEPAIELAREGFRVSQEEADRLNRFQEDFHKYNEAPNPFLKENWMEGDLLMQAELGQTLERIRDQGAAGFYGGETARLIADEMAEGNGIITPQDLQNYQAKWRTPLTDTYKQYRVISMPPSSSGGVALLQMLKMLEPYPLSDYGFHSREAVHLMAEVARRAYADRAEHMGDMDFYPVPIDSLLADQYLLDRMLNFQTDSATTSDHILAGNFTVGIESFETTHTSVVDGAGNAVSVTTTLNSNYGCKVWVDGAGFFLNNEMDDFSVKPGVPNQFGLIGAEANAVAANKRMLSSMTPTIIEKDGKLFMVLGTPGGSTIITAVMQVFLNVAEFGMDLEAAVGAKRFHHQWLPDVIMVEEGGFSPELKTALEGMGHSFREVQSIAKVKAIQVLEDGRLHGVADPRNTDDDAKGY</sequence>
<evidence type="ECO:0000256" key="11">
    <source>
        <dbReference type="RuleBase" id="RU368036"/>
    </source>
</evidence>
<evidence type="ECO:0000256" key="10">
    <source>
        <dbReference type="PIRSR" id="PIRSR600101-2"/>
    </source>
</evidence>
<dbReference type="SUPFAM" id="SSF56235">
    <property type="entry name" value="N-terminal nucleophile aminohydrolases (Ntn hydrolases)"/>
    <property type="match status" value="1"/>
</dbReference>
<evidence type="ECO:0000256" key="3">
    <source>
        <dbReference type="ARBA" id="ARBA00009381"/>
    </source>
</evidence>
<evidence type="ECO:0000256" key="9">
    <source>
        <dbReference type="PIRSR" id="PIRSR600101-1"/>
    </source>
</evidence>
<dbReference type="Gene3D" id="3.60.20.40">
    <property type="match status" value="1"/>
</dbReference>
<dbReference type="OrthoDB" id="9781342at2"/>
<keyword evidence="7 11" id="KW-0012">Acyltransferase</keyword>
<dbReference type="Gene3D" id="1.10.246.130">
    <property type="match status" value="1"/>
</dbReference>
<comment type="PTM">
    <text evidence="11">Cleaved by autocatalysis into a large and a small subunit.</text>
</comment>
<evidence type="ECO:0000256" key="8">
    <source>
        <dbReference type="ARBA" id="ARBA00047417"/>
    </source>
</evidence>
<name>A0A2D0NCA0_FLAN2</name>
<dbReference type="Proteomes" id="UP000223913">
    <property type="component" value="Unassembled WGS sequence"/>
</dbReference>
<dbReference type="InterPro" id="IPR043138">
    <property type="entry name" value="GGT_lsub"/>
</dbReference>
<evidence type="ECO:0000256" key="5">
    <source>
        <dbReference type="ARBA" id="ARBA00022801"/>
    </source>
</evidence>
<proteinExistence type="inferred from homology"/>
<keyword evidence="5 11" id="KW-0378">Hydrolase</keyword>
<dbReference type="InterPro" id="IPR055262">
    <property type="entry name" value="GGT_CS"/>
</dbReference>
<dbReference type="Pfam" id="PF01019">
    <property type="entry name" value="G_glu_transpept"/>
    <property type="match status" value="1"/>
</dbReference>
<keyword evidence="11" id="KW-0317">Glutathione biosynthesis</keyword>
<dbReference type="GO" id="GO:0006750">
    <property type="term" value="P:glutathione biosynthetic process"/>
    <property type="evidence" value="ECO:0007669"/>
    <property type="project" value="UniProtKB-KW"/>
</dbReference>